<dbReference type="AlphaFoldDB" id="A0A7W7ZP05"/>
<reference evidence="2 3" key="1">
    <citation type="submission" date="2020-08" db="EMBL/GenBank/DDBJ databases">
        <title>Genomic Encyclopedia of Type Strains, Phase IV (KMG-V): Genome sequencing to study the core and pangenomes of soil and plant-associated prokaryotes.</title>
        <authorList>
            <person name="Whitman W."/>
        </authorList>
    </citation>
    <scope>NUCLEOTIDE SEQUENCE [LARGE SCALE GENOMIC DNA]</scope>
    <source>
        <strain evidence="2 3">X5P3</strain>
    </source>
</reference>
<name>A0A7W7ZP05_9BACT</name>
<evidence type="ECO:0000313" key="2">
    <source>
        <dbReference type="EMBL" id="MBB5063534.1"/>
    </source>
</evidence>
<dbReference type="EMBL" id="JACHIO010000006">
    <property type="protein sequence ID" value="MBB5063534.1"/>
    <property type="molecule type" value="Genomic_DNA"/>
</dbReference>
<dbReference type="Proteomes" id="UP000584867">
    <property type="component" value="Unassembled WGS sequence"/>
</dbReference>
<evidence type="ECO:0000256" key="1">
    <source>
        <dbReference type="SAM" id="MobiDB-lite"/>
    </source>
</evidence>
<accession>A0A7W7ZP05</accession>
<feature type="compositionally biased region" description="Polar residues" evidence="1">
    <location>
        <begin position="10"/>
        <end position="26"/>
    </location>
</feature>
<gene>
    <name evidence="2" type="ORF">HDF15_001876</name>
</gene>
<feature type="compositionally biased region" description="Low complexity" evidence="1">
    <location>
        <begin position="28"/>
        <end position="41"/>
    </location>
</feature>
<comment type="caution">
    <text evidence="2">The sequence shown here is derived from an EMBL/GenBank/DDBJ whole genome shotgun (WGS) entry which is preliminary data.</text>
</comment>
<organism evidence="2 3">
    <name type="scientific">Granulicella mallensis</name>
    <dbReference type="NCBI Taxonomy" id="940614"/>
    <lineage>
        <taxon>Bacteria</taxon>
        <taxon>Pseudomonadati</taxon>
        <taxon>Acidobacteriota</taxon>
        <taxon>Terriglobia</taxon>
        <taxon>Terriglobales</taxon>
        <taxon>Acidobacteriaceae</taxon>
        <taxon>Granulicella</taxon>
    </lineage>
</organism>
<evidence type="ECO:0000313" key="3">
    <source>
        <dbReference type="Proteomes" id="UP000584867"/>
    </source>
</evidence>
<feature type="region of interest" description="Disordered" evidence="1">
    <location>
        <begin position="1"/>
        <end position="60"/>
    </location>
</feature>
<feature type="compositionally biased region" description="Basic and acidic residues" evidence="1">
    <location>
        <begin position="45"/>
        <end position="60"/>
    </location>
</feature>
<proteinExistence type="predicted"/>
<protein>
    <submittedName>
        <fullName evidence="2">Uncharacterized protein</fullName>
    </submittedName>
</protein>
<sequence length="60" mass="6608">MARLKPCPSGSHQTHICGDTSKQQIPFGNDNQKSNNKNNSKGKNKNNDKSKDNDKNGQPL</sequence>